<evidence type="ECO:0000256" key="9">
    <source>
        <dbReference type="ARBA" id="ARBA00023212"/>
    </source>
</evidence>
<comment type="subcellular location">
    <subcellularLocation>
        <location evidence="1 10">Cytoplasm</location>
        <location evidence="1 10">Cytoskeleton</location>
    </subcellularLocation>
</comment>
<evidence type="ECO:0000256" key="1">
    <source>
        <dbReference type="ARBA" id="ARBA00004245"/>
    </source>
</evidence>
<evidence type="ECO:0000256" key="6">
    <source>
        <dbReference type="ARBA" id="ARBA00022840"/>
    </source>
</evidence>
<gene>
    <name evidence="12" type="ORF">PXEA_LOCUS26132</name>
</gene>
<evidence type="ECO:0000256" key="7">
    <source>
        <dbReference type="ARBA" id="ARBA00023017"/>
    </source>
</evidence>
<accession>A0A3S5AUY9</accession>
<dbReference type="GO" id="GO:0005524">
    <property type="term" value="F:ATP binding"/>
    <property type="evidence" value="ECO:0007669"/>
    <property type="project" value="UniProtKB-KW"/>
</dbReference>
<evidence type="ECO:0000256" key="4">
    <source>
        <dbReference type="ARBA" id="ARBA00022701"/>
    </source>
</evidence>
<dbReference type="GO" id="GO:0007018">
    <property type="term" value="P:microtubule-based movement"/>
    <property type="evidence" value="ECO:0007669"/>
    <property type="project" value="InterPro"/>
</dbReference>
<dbReference type="InterPro" id="IPR008467">
    <property type="entry name" value="Dynein1_light_intermed_chain"/>
</dbReference>
<dbReference type="GO" id="GO:0045504">
    <property type="term" value="F:dynein heavy chain binding"/>
    <property type="evidence" value="ECO:0007669"/>
    <property type="project" value="TreeGrafter"/>
</dbReference>
<dbReference type="AlphaFoldDB" id="A0A3S5AUY9"/>
<evidence type="ECO:0000256" key="2">
    <source>
        <dbReference type="ARBA" id="ARBA00022448"/>
    </source>
</evidence>
<keyword evidence="7 10" id="KW-0243">Dynein</keyword>
<keyword evidence="2 10" id="KW-0813">Transport</keyword>
<keyword evidence="5 10" id="KW-0547">Nucleotide-binding</keyword>
<keyword evidence="4 10" id="KW-0493">Microtubule</keyword>
<name>A0A3S5AUY9_9PLAT</name>
<comment type="function">
    <text evidence="10">Acts as one of several non-catalytic accessory components of the cytoplasmic dynein 1 complex that are thought to be involved in linking dynein to cargos and to adapter proteins that regulate dynein function. Cytoplasmic dynein 1 acts as a motor for the intracellular retrograde motility of vesicles and organelles along microtubules. May play a role in binding dynein to membranous organelles or chromosomes.</text>
</comment>
<dbReference type="OrthoDB" id="27603at2759"/>
<evidence type="ECO:0000256" key="3">
    <source>
        <dbReference type="ARBA" id="ARBA00022490"/>
    </source>
</evidence>
<dbReference type="PANTHER" id="PTHR12688">
    <property type="entry name" value="DYNEIN LIGHT INTERMEDIATE CHAIN"/>
    <property type="match status" value="1"/>
</dbReference>
<dbReference type="Proteomes" id="UP000784294">
    <property type="component" value="Unassembled WGS sequence"/>
</dbReference>
<dbReference type="GO" id="GO:0005813">
    <property type="term" value="C:centrosome"/>
    <property type="evidence" value="ECO:0007669"/>
    <property type="project" value="TreeGrafter"/>
</dbReference>
<dbReference type="Pfam" id="PF05783">
    <property type="entry name" value="DLIC"/>
    <property type="match status" value="1"/>
</dbReference>
<evidence type="ECO:0000256" key="5">
    <source>
        <dbReference type="ARBA" id="ARBA00022741"/>
    </source>
</evidence>
<protein>
    <recommendedName>
        <fullName evidence="10">Dynein light intermediate chain</fullName>
    </recommendedName>
</protein>
<proteinExistence type="inferred from homology"/>
<comment type="subunit">
    <text evidence="10">Homodimer. The cytoplasmic dynein 1 complex consists of two catalytic heavy chains (HCs) and a number of non-catalytic subunits presented by intermediate chains (ICs).</text>
</comment>
<feature type="region of interest" description="Disordered" evidence="11">
    <location>
        <begin position="35"/>
        <end position="67"/>
    </location>
</feature>
<dbReference type="EMBL" id="CAAALY010244528">
    <property type="protein sequence ID" value="VEL32692.1"/>
    <property type="molecule type" value="Genomic_DNA"/>
</dbReference>
<keyword evidence="3 10" id="KW-0963">Cytoplasm</keyword>
<dbReference type="PANTHER" id="PTHR12688:SF0">
    <property type="entry name" value="DYNEIN LIGHT INTERMEDIATE CHAIN"/>
    <property type="match status" value="1"/>
</dbReference>
<evidence type="ECO:0000256" key="11">
    <source>
        <dbReference type="SAM" id="MobiDB-lite"/>
    </source>
</evidence>
<dbReference type="GO" id="GO:0005868">
    <property type="term" value="C:cytoplasmic dynein complex"/>
    <property type="evidence" value="ECO:0007669"/>
    <property type="project" value="UniProtKB-UniRule"/>
</dbReference>
<reference evidence="12" key="1">
    <citation type="submission" date="2018-11" db="EMBL/GenBank/DDBJ databases">
        <authorList>
            <consortium name="Pathogen Informatics"/>
        </authorList>
    </citation>
    <scope>NUCLEOTIDE SEQUENCE</scope>
</reference>
<organism evidence="12 13">
    <name type="scientific">Protopolystoma xenopodis</name>
    <dbReference type="NCBI Taxonomy" id="117903"/>
    <lineage>
        <taxon>Eukaryota</taxon>
        <taxon>Metazoa</taxon>
        <taxon>Spiralia</taxon>
        <taxon>Lophotrochozoa</taxon>
        <taxon>Platyhelminthes</taxon>
        <taxon>Monogenea</taxon>
        <taxon>Polyopisthocotylea</taxon>
        <taxon>Polystomatidea</taxon>
        <taxon>Polystomatidae</taxon>
        <taxon>Protopolystoma</taxon>
    </lineage>
</organism>
<evidence type="ECO:0000313" key="12">
    <source>
        <dbReference type="EMBL" id="VEL32692.1"/>
    </source>
</evidence>
<keyword evidence="9 10" id="KW-0206">Cytoskeleton</keyword>
<dbReference type="GO" id="GO:0000226">
    <property type="term" value="P:microtubule cytoskeleton organization"/>
    <property type="evidence" value="ECO:0007669"/>
    <property type="project" value="TreeGrafter"/>
</dbReference>
<sequence length="67" mass="7744">MIFLILPLFRPTGWDSWKKIGILEENLVQIRPTDSFPEVIPRPPPTRKQVPREPDIIAQDDQVNHGS</sequence>
<dbReference type="GO" id="GO:0005874">
    <property type="term" value="C:microtubule"/>
    <property type="evidence" value="ECO:0007669"/>
    <property type="project" value="UniProtKB-KW"/>
</dbReference>
<evidence type="ECO:0000313" key="13">
    <source>
        <dbReference type="Proteomes" id="UP000784294"/>
    </source>
</evidence>
<comment type="similarity">
    <text evidence="10">Belongs to the dynein light intermediate chain family.</text>
</comment>
<comment type="caution">
    <text evidence="12">The sequence shown here is derived from an EMBL/GenBank/DDBJ whole genome shotgun (WGS) entry which is preliminary data.</text>
</comment>
<evidence type="ECO:0000256" key="10">
    <source>
        <dbReference type="RuleBase" id="RU366047"/>
    </source>
</evidence>
<keyword evidence="6 10" id="KW-0067">ATP-binding</keyword>
<dbReference type="InterPro" id="IPR022780">
    <property type="entry name" value="Dynein_light_int_chain"/>
</dbReference>
<keyword evidence="13" id="KW-1185">Reference proteome</keyword>
<keyword evidence="8 10" id="KW-0505">Motor protein</keyword>
<evidence type="ECO:0000256" key="8">
    <source>
        <dbReference type="ARBA" id="ARBA00023175"/>
    </source>
</evidence>